<feature type="compositionally biased region" description="Basic and acidic residues" evidence="2">
    <location>
        <begin position="282"/>
        <end position="294"/>
    </location>
</feature>
<accession>A0A8S5PSQ8</accession>
<keyword evidence="1" id="KW-0175">Coiled coil</keyword>
<organism evidence="3">
    <name type="scientific">Siphoviridae sp. ct96x5</name>
    <dbReference type="NCBI Taxonomy" id="2825367"/>
    <lineage>
        <taxon>Viruses</taxon>
        <taxon>Duplodnaviria</taxon>
        <taxon>Heunggongvirae</taxon>
        <taxon>Uroviricota</taxon>
        <taxon>Caudoviricetes</taxon>
    </lineage>
</organism>
<feature type="region of interest" description="Disordered" evidence="2">
    <location>
        <begin position="236"/>
        <end position="332"/>
    </location>
</feature>
<evidence type="ECO:0000256" key="1">
    <source>
        <dbReference type="SAM" id="Coils"/>
    </source>
</evidence>
<reference evidence="3" key="1">
    <citation type="journal article" date="2021" name="Proc. Natl. Acad. Sci. U.S.A.">
        <title>A Catalog of Tens of Thousands of Viruses from Human Metagenomes Reveals Hidden Associations with Chronic Diseases.</title>
        <authorList>
            <person name="Tisza M.J."/>
            <person name="Buck C.B."/>
        </authorList>
    </citation>
    <scope>NUCLEOTIDE SEQUENCE</scope>
    <source>
        <strain evidence="3">Ct96x5</strain>
    </source>
</reference>
<proteinExistence type="predicted"/>
<evidence type="ECO:0008006" key="4">
    <source>
        <dbReference type="Google" id="ProtNLM"/>
    </source>
</evidence>
<sequence>MDVVQLYSNRVIECAQENEYSDTYKVKFVICDFSTNHNHVKLNRDKIDGWMGTLKNKPIVGKLVSTGRGGVDFSGHNAKIVMKTDGSGNMYKDMVFDTSAFGTFTDVGIEKIDDDECIVATCEIWKRFENACSLIMKRVESGTLNTSWEIDVLESHYENDGGSKVKVLDNGVFIGHCLLGAAVRPAYDCSRLLEVAEAAPDFDMELADAIQQDMGAFAENIEDKEVNAMKFKNVETSADDKKKPVEGEPVDQKKEDSKSTEPTEDEKKKKKKDDEPETSAADDDKKKDEKKPTEGGEPAPADPKPESDDNKDDDEDGKGKDKEKKVAETEVSALTTEDIRRQIREAIWDKRMDADLAFVFPEEHEAWAKKYGSGFTELDFVRFTYSVEGDKITLSEPEAVKLTVSVNAVNEAIAERDEKIASLNEAVASANEQIQGKDNEIASLNVYKEKFEKAEQERIDAEIAEQKDNLRKYAVSSGLIQEVEVAECGELAQFIETNDEAGIKNVIAERFMAKNAAKKTAPKKEISEVKEEKPRVDLKNYNSEPRDYKDIMKQYLGR</sequence>
<evidence type="ECO:0000313" key="3">
    <source>
        <dbReference type="EMBL" id="DAE09547.1"/>
    </source>
</evidence>
<name>A0A8S5PSQ8_9CAUD</name>
<feature type="compositionally biased region" description="Basic and acidic residues" evidence="2">
    <location>
        <begin position="317"/>
        <end position="328"/>
    </location>
</feature>
<feature type="compositionally biased region" description="Basic and acidic residues" evidence="2">
    <location>
        <begin position="238"/>
        <end position="267"/>
    </location>
</feature>
<feature type="coiled-coil region" evidence="1">
    <location>
        <begin position="413"/>
        <end position="464"/>
    </location>
</feature>
<evidence type="ECO:0000256" key="2">
    <source>
        <dbReference type="SAM" id="MobiDB-lite"/>
    </source>
</evidence>
<dbReference type="EMBL" id="BK015488">
    <property type="protein sequence ID" value="DAE09547.1"/>
    <property type="molecule type" value="Genomic_DNA"/>
</dbReference>
<protein>
    <recommendedName>
        <fullName evidence="4">Prohead protease</fullName>
    </recommendedName>
</protein>